<dbReference type="Proteomes" id="UP001165042">
    <property type="component" value="Unassembled WGS sequence"/>
</dbReference>
<evidence type="ECO:0000313" key="2">
    <source>
        <dbReference type="EMBL" id="GLW90239.1"/>
    </source>
</evidence>
<keyword evidence="3" id="KW-1185">Reference proteome</keyword>
<evidence type="ECO:0000256" key="1">
    <source>
        <dbReference type="SAM" id="Phobius"/>
    </source>
</evidence>
<organism evidence="2 3">
    <name type="scientific">Actinokineospora globicatena</name>
    <dbReference type="NCBI Taxonomy" id="103729"/>
    <lineage>
        <taxon>Bacteria</taxon>
        <taxon>Bacillati</taxon>
        <taxon>Actinomycetota</taxon>
        <taxon>Actinomycetes</taxon>
        <taxon>Pseudonocardiales</taxon>
        <taxon>Pseudonocardiaceae</taxon>
        <taxon>Actinokineospora</taxon>
    </lineage>
</organism>
<name>A0A9W6QKH7_9PSEU</name>
<keyword evidence="1" id="KW-0812">Transmembrane</keyword>
<sequence length="95" mass="9743">MLPLLSHWVVSTNDAPGSAATLTSSAWLAVVAVAAAALPTTIPAKSTLVSTVLRMENHIPGVSGLRPTVPAYPPPNAAVRTDPTNHTIVRISSPA</sequence>
<accession>A0A9W6QKH7</accession>
<reference evidence="2" key="1">
    <citation type="submission" date="2023-02" db="EMBL/GenBank/DDBJ databases">
        <title>Actinokineospora globicatena NBRC 15670.</title>
        <authorList>
            <person name="Ichikawa N."/>
            <person name="Sato H."/>
            <person name="Tonouchi N."/>
        </authorList>
    </citation>
    <scope>NUCLEOTIDE SEQUENCE</scope>
    <source>
        <strain evidence="2">NBRC 15670</strain>
    </source>
</reference>
<dbReference type="EMBL" id="BSSD01000001">
    <property type="protein sequence ID" value="GLW90239.1"/>
    <property type="molecule type" value="Genomic_DNA"/>
</dbReference>
<proteinExistence type="predicted"/>
<keyword evidence="1" id="KW-1133">Transmembrane helix</keyword>
<protein>
    <submittedName>
        <fullName evidence="2">Uncharacterized protein</fullName>
    </submittedName>
</protein>
<gene>
    <name evidence="2" type="ORF">Aglo03_10550</name>
</gene>
<comment type="caution">
    <text evidence="2">The sequence shown here is derived from an EMBL/GenBank/DDBJ whole genome shotgun (WGS) entry which is preliminary data.</text>
</comment>
<feature type="transmembrane region" description="Helical" evidence="1">
    <location>
        <begin position="20"/>
        <end position="38"/>
    </location>
</feature>
<dbReference type="AlphaFoldDB" id="A0A9W6QKH7"/>
<evidence type="ECO:0000313" key="3">
    <source>
        <dbReference type="Proteomes" id="UP001165042"/>
    </source>
</evidence>
<keyword evidence="1" id="KW-0472">Membrane</keyword>